<evidence type="ECO:0000313" key="7">
    <source>
        <dbReference type="Proteomes" id="UP000034616"/>
    </source>
</evidence>
<reference evidence="6 7" key="1">
    <citation type="journal article" date="2015" name="Nature">
        <title>rRNA introns, odd ribosomes, and small enigmatic genomes across a large radiation of phyla.</title>
        <authorList>
            <person name="Brown C.T."/>
            <person name="Hug L.A."/>
            <person name="Thomas B.C."/>
            <person name="Sharon I."/>
            <person name="Castelle C.J."/>
            <person name="Singh A."/>
            <person name="Wilkins M.J."/>
            <person name="Williams K.H."/>
            <person name="Banfield J.F."/>
        </authorList>
    </citation>
    <scope>NUCLEOTIDE SEQUENCE [LARGE SCALE GENOMIC DNA]</scope>
</reference>
<evidence type="ECO:0000256" key="5">
    <source>
        <dbReference type="HAMAP-Rule" id="MF_00374"/>
    </source>
</evidence>
<dbReference type="GO" id="GO:0003735">
    <property type="term" value="F:structural constituent of ribosome"/>
    <property type="evidence" value="ECO:0007669"/>
    <property type="project" value="InterPro"/>
</dbReference>
<accession>A0A0G0UJ21</accession>
<organism evidence="6 7">
    <name type="scientific">Candidatus Uhrbacteria bacterium GW2011_GWC2_41_11</name>
    <dbReference type="NCBI Taxonomy" id="1618985"/>
    <lineage>
        <taxon>Bacteria</taxon>
        <taxon>Candidatus Uhriibacteriota</taxon>
    </lineage>
</organism>
<proteinExistence type="inferred from homology"/>
<dbReference type="InterPro" id="IPR001854">
    <property type="entry name" value="Ribosomal_uL29"/>
</dbReference>
<evidence type="ECO:0000256" key="1">
    <source>
        <dbReference type="ARBA" id="ARBA00009254"/>
    </source>
</evidence>
<gene>
    <name evidence="5" type="primary">rpmC</name>
    <name evidence="6" type="ORF">UU35_C0002G0027</name>
</gene>
<dbReference type="AlphaFoldDB" id="A0A0G0UJ21"/>
<dbReference type="InterPro" id="IPR036049">
    <property type="entry name" value="Ribosomal_uL29_sf"/>
</dbReference>
<name>A0A0G0UJ21_9BACT</name>
<dbReference type="Gene3D" id="1.10.287.310">
    <property type="match status" value="1"/>
</dbReference>
<keyword evidence="2 5" id="KW-0689">Ribosomal protein</keyword>
<dbReference type="HAMAP" id="MF_00374">
    <property type="entry name" value="Ribosomal_uL29"/>
    <property type="match status" value="1"/>
</dbReference>
<keyword evidence="3 5" id="KW-0687">Ribonucleoprotein</keyword>
<dbReference type="SUPFAM" id="SSF46561">
    <property type="entry name" value="Ribosomal protein L29 (L29p)"/>
    <property type="match status" value="1"/>
</dbReference>
<dbReference type="GO" id="GO:0005840">
    <property type="term" value="C:ribosome"/>
    <property type="evidence" value="ECO:0007669"/>
    <property type="project" value="UniProtKB-KW"/>
</dbReference>
<evidence type="ECO:0000256" key="2">
    <source>
        <dbReference type="ARBA" id="ARBA00022980"/>
    </source>
</evidence>
<evidence type="ECO:0000256" key="3">
    <source>
        <dbReference type="ARBA" id="ARBA00023274"/>
    </source>
</evidence>
<dbReference type="GO" id="GO:1990904">
    <property type="term" value="C:ribonucleoprotein complex"/>
    <property type="evidence" value="ECO:0007669"/>
    <property type="project" value="UniProtKB-KW"/>
</dbReference>
<evidence type="ECO:0000313" key="6">
    <source>
        <dbReference type="EMBL" id="KKR87526.1"/>
    </source>
</evidence>
<evidence type="ECO:0000256" key="4">
    <source>
        <dbReference type="ARBA" id="ARBA00035204"/>
    </source>
</evidence>
<comment type="caution">
    <text evidence="6">The sequence shown here is derived from an EMBL/GenBank/DDBJ whole genome shotgun (WGS) entry which is preliminary data.</text>
</comment>
<protein>
    <recommendedName>
        <fullName evidence="4 5">Large ribosomal subunit protein uL29</fullName>
    </recommendedName>
</protein>
<dbReference type="EMBL" id="LCAH01000002">
    <property type="protein sequence ID" value="KKR87526.1"/>
    <property type="molecule type" value="Genomic_DNA"/>
</dbReference>
<dbReference type="Pfam" id="PF00831">
    <property type="entry name" value="Ribosomal_L29"/>
    <property type="match status" value="1"/>
</dbReference>
<sequence length="68" mass="7705">MKGKELATATSQELSQMLMQQQAELRTFQSQLASNQLSNVRAVRKVRKQIARIQTFLSKKKVTPTTVV</sequence>
<dbReference type="NCBIfam" id="TIGR00012">
    <property type="entry name" value="L29"/>
    <property type="match status" value="1"/>
</dbReference>
<dbReference type="GO" id="GO:0006412">
    <property type="term" value="P:translation"/>
    <property type="evidence" value="ECO:0007669"/>
    <property type="project" value="UniProtKB-UniRule"/>
</dbReference>
<comment type="similarity">
    <text evidence="1 5">Belongs to the universal ribosomal protein uL29 family.</text>
</comment>
<dbReference type="Proteomes" id="UP000034616">
    <property type="component" value="Unassembled WGS sequence"/>
</dbReference>